<dbReference type="SMART" id="SM00184">
    <property type="entry name" value="RING"/>
    <property type="match status" value="1"/>
</dbReference>
<feature type="compositionally biased region" description="Basic and acidic residues" evidence="16">
    <location>
        <begin position="517"/>
        <end position="540"/>
    </location>
</feature>
<evidence type="ECO:0000256" key="7">
    <source>
        <dbReference type="ARBA" id="ARBA00022833"/>
    </source>
</evidence>
<dbReference type="GO" id="GO:0008270">
    <property type="term" value="F:zinc ion binding"/>
    <property type="evidence" value="ECO:0007669"/>
    <property type="project" value="UniProtKB-KW"/>
</dbReference>
<keyword evidence="3" id="KW-0808">Transferase</keyword>
<accession>A0AAD9L4Y9</accession>
<feature type="region of interest" description="Disordered" evidence="16">
    <location>
        <begin position="1059"/>
        <end position="1082"/>
    </location>
</feature>
<feature type="domain" description="RING-type" evidence="17">
    <location>
        <begin position="73"/>
        <end position="112"/>
    </location>
</feature>
<dbReference type="InterPro" id="IPR018957">
    <property type="entry name" value="Znf_C3HC4_RING-type"/>
</dbReference>
<dbReference type="EMBL" id="JAODUO010000315">
    <property type="protein sequence ID" value="KAK2183312.1"/>
    <property type="molecule type" value="Genomic_DNA"/>
</dbReference>
<comment type="caution">
    <text evidence="18">The sequence shown here is derived from an EMBL/GenBank/DDBJ whole genome shotgun (WGS) entry which is preliminary data.</text>
</comment>
<sequence>MKKRPKPSDGNNRAELVVPKKRKSARLLASKDSDKQMTAGESTDAVADASKGTTGTSKDADSSSSDSSPNNNCSICLGQLENKSFTDSCFHTFCFVCLLEWSKVKAVCPLCKQPFKSIIHNVRSIEDYDQYYLRSDELTSDASRRFRYRTTLMPGAQRRQAQEHHHRMLLQRPSRATLRGPFGRTGQAATSEFRQRVYATGMRVKELVPTDGRPPRYRDISAAFFSRNPASTHRLVPWLNRELNVLLNHHDDHIQFVLELILDLIKRYDIRSEEFFQHIQPFTGRRTEHFVHEFYSFARAPYDIVAYDQNASYDNVDLPVHEIESDDDTMNDNDDDSDVIMVSPPPGESASVDMGLMSLTPLLDRVRNFLGTFSQHADTAHTGWDTPIPGTSQSWSPQYTATGPDDPIDITDSTTRQTTNGTPVSSAASDVEIVAVEKPWECRTPICLSSDSDCGVTVPAQFHEKQRRRDTHRRSRSLSSTRSGRTGHSSHRRRSRSSSSMRMRDVRNRDRHHRRHLESSRRRTRSADRRDRRRDRDRSSSSRRRHHDSHRERYRIDGHGRLHRSSGRRSERRSSERHGSRSHIYVDSDSSHSTHRHKRRHKDRHDRGDRHDRRGRGDDEVLVTRVRPPYKRTMDGDASNDISSDRHYKKHPTGHKHSKSANKASDNGKLHAKVKKESDTTAVLKSVVAQPCDVGESVFVPVAIREEPQNDGYADHQEPSTSDARNTVTREETRPVDKNQQPGTSIAIRNEIVGEVDKNQVSDAQPSTSELVSHKECPTTEKSAETEPSTEPGDGNDAANCTYVHNVDRENGNHTVPLTETGRDVDMSAIVMSSEMASNDDRVDVGSEESSPVDVESIDPPMSSCYPQVNTATKCLSVSDDEDIEVVDTGSGNDGSVMGQSYSGGQIEVTSGSSTSSDSNSNDSSSGKDHLSIDITSPDKENRSVGSSTEQCISITDDDDDDGQNSSTKTSQINAGSGRICQRVVSVSDDDNSAHQNIQSDTTESGDFYMSSDEEKMVEARHQLQQLRAALAANSNMSDGGTPSTGLVEKLKHLLPKKRHKMATTEHEQSAAGSIRDGNLTDNPPKQYPSVVGGDDVLNMEAGDGSGVRSSDTRDQKMAELSTNEIIQETSLSGKSLQQCPSVTENDKVSPLVLLNDKGRRSNIRHGDLSEVVGHIKEPTPTVLMNGSVQTNKSGIANKPADTNSNFEQLSNLGIAREITGANSEQVKVSGTRETDEIPLQDATTDDDDNDEFAELYLENMLDMNK</sequence>
<dbReference type="InterPro" id="IPR058745">
    <property type="entry name" value="PWI_Topors"/>
</dbReference>
<feature type="compositionally biased region" description="Basic and acidic residues" evidence="16">
    <location>
        <begin position="549"/>
        <end position="560"/>
    </location>
</feature>
<dbReference type="Pfam" id="PF00097">
    <property type="entry name" value="zf-C3HC4"/>
    <property type="match status" value="1"/>
</dbReference>
<evidence type="ECO:0000256" key="11">
    <source>
        <dbReference type="ARBA" id="ARBA00076856"/>
    </source>
</evidence>
<dbReference type="InterPro" id="IPR001841">
    <property type="entry name" value="Znf_RING"/>
</dbReference>
<feature type="compositionally biased region" description="Basic and acidic residues" evidence="16">
    <location>
        <begin position="728"/>
        <end position="737"/>
    </location>
</feature>
<dbReference type="GO" id="GO:0061630">
    <property type="term" value="F:ubiquitin protein ligase activity"/>
    <property type="evidence" value="ECO:0007669"/>
    <property type="project" value="UniProtKB-EC"/>
</dbReference>
<evidence type="ECO:0000256" key="6">
    <source>
        <dbReference type="ARBA" id="ARBA00022786"/>
    </source>
</evidence>
<feature type="compositionally biased region" description="Polar residues" evidence="16">
    <location>
        <begin position="389"/>
        <end position="401"/>
    </location>
</feature>
<evidence type="ECO:0000256" key="5">
    <source>
        <dbReference type="ARBA" id="ARBA00022771"/>
    </source>
</evidence>
<feature type="region of interest" description="Disordered" evidence="16">
    <location>
        <begin position="885"/>
        <end position="976"/>
    </location>
</feature>
<dbReference type="AlphaFoldDB" id="A0AAD9L4Y9"/>
<dbReference type="FunFam" id="3.30.40.10:FF:000136">
    <property type="entry name" value="E3 ubiquitin-protein ligase Topors"/>
    <property type="match status" value="1"/>
</dbReference>
<evidence type="ECO:0000313" key="19">
    <source>
        <dbReference type="Proteomes" id="UP001209878"/>
    </source>
</evidence>
<evidence type="ECO:0000256" key="3">
    <source>
        <dbReference type="ARBA" id="ARBA00022679"/>
    </source>
</evidence>
<feature type="region of interest" description="Disordered" evidence="16">
    <location>
        <begin position="380"/>
        <end position="430"/>
    </location>
</feature>
<evidence type="ECO:0000256" key="12">
    <source>
        <dbReference type="ARBA" id="ARBA00076940"/>
    </source>
</evidence>
<feature type="compositionally biased region" description="Polar residues" evidence="16">
    <location>
        <begin position="416"/>
        <end position="428"/>
    </location>
</feature>
<feature type="compositionally biased region" description="Low complexity" evidence="16">
    <location>
        <begin position="910"/>
        <end position="925"/>
    </location>
</feature>
<keyword evidence="19" id="KW-1185">Reference proteome</keyword>
<feature type="compositionally biased region" description="Basic residues" evidence="16">
    <location>
        <begin position="647"/>
        <end position="660"/>
    </location>
</feature>
<dbReference type="InterPro" id="IPR058746">
    <property type="entry name" value="Znf_RING-type_Topors"/>
</dbReference>
<evidence type="ECO:0000256" key="16">
    <source>
        <dbReference type="SAM" id="MobiDB-lite"/>
    </source>
</evidence>
<organism evidence="18 19">
    <name type="scientific">Ridgeia piscesae</name>
    <name type="common">Tubeworm</name>
    <dbReference type="NCBI Taxonomy" id="27915"/>
    <lineage>
        <taxon>Eukaryota</taxon>
        <taxon>Metazoa</taxon>
        <taxon>Spiralia</taxon>
        <taxon>Lophotrochozoa</taxon>
        <taxon>Annelida</taxon>
        <taxon>Polychaeta</taxon>
        <taxon>Sedentaria</taxon>
        <taxon>Canalipalpata</taxon>
        <taxon>Sabellida</taxon>
        <taxon>Siboglinidae</taxon>
        <taxon>Ridgeia</taxon>
    </lineage>
</organism>
<name>A0AAD9L4Y9_RIDPI</name>
<evidence type="ECO:0000256" key="14">
    <source>
        <dbReference type="ARBA" id="ARBA00079184"/>
    </source>
</evidence>
<reference evidence="18" key="1">
    <citation type="journal article" date="2023" name="Mol. Biol. Evol.">
        <title>Third-Generation Sequencing Reveals the Adaptive Role of the Epigenome in Three Deep-Sea Polychaetes.</title>
        <authorList>
            <person name="Perez M."/>
            <person name="Aroh O."/>
            <person name="Sun Y."/>
            <person name="Lan Y."/>
            <person name="Juniper S.K."/>
            <person name="Young C.R."/>
            <person name="Angers B."/>
            <person name="Qian P.Y."/>
        </authorList>
    </citation>
    <scope>NUCLEOTIDE SEQUENCE</scope>
    <source>
        <strain evidence="18">R07B-5</strain>
    </source>
</reference>
<feature type="compositionally biased region" description="Basic residues" evidence="16">
    <location>
        <begin position="593"/>
        <end position="604"/>
    </location>
</feature>
<evidence type="ECO:0000256" key="13">
    <source>
        <dbReference type="ARBA" id="ARBA00079040"/>
    </source>
</evidence>
<dbReference type="Pfam" id="PF26084">
    <property type="entry name" value="PWI_Topors"/>
    <property type="match status" value="1"/>
</dbReference>
<keyword evidence="5 15" id="KW-0863">Zinc-finger</keyword>
<keyword evidence="4" id="KW-0479">Metal-binding</keyword>
<keyword evidence="9" id="KW-0804">Transcription</keyword>
<feature type="compositionally biased region" description="Basic and acidic residues" evidence="16">
    <location>
        <begin position="926"/>
        <end position="943"/>
    </location>
</feature>
<gene>
    <name evidence="18" type="ORF">NP493_315g00001</name>
</gene>
<dbReference type="PROSITE" id="PS50089">
    <property type="entry name" value="ZF_RING_2"/>
    <property type="match status" value="1"/>
</dbReference>
<feature type="compositionally biased region" description="Basic residues" evidence="16">
    <location>
        <begin position="465"/>
        <end position="476"/>
    </location>
</feature>
<feature type="region of interest" description="Disordered" evidence="16">
    <location>
        <begin position="987"/>
        <end position="1006"/>
    </location>
</feature>
<dbReference type="PANTHER" id="PTHR46077">
    <property type="entry name" value="E3 UBIQUITIN-PROTEIN LIGASE TOPORS"/>
    <property type="match status" value="1"/>
</dbReference>
<feature type="region of interest" description="Disordered" evidence="16">
    <location>
        <begin position="1229"/>
        <end position="1249"/>
    </location>
</feature>
<keyword evidence="7" id="KW-0862">Zinc</keyword>
<dbReference type="GO" id="GO:0006513">
    <property type="term" value="P:protein monoubiquitination"/>
    <property type="evidence" value="ECO:0007669"/>
    <property type="project" value="TreeGrafter"/>
</dbReference>
<feature type="compositionally biased region" description="Polar residues" evidence="16">
    <location>
        <begin position="944"/>
        <end position="954"/>
    </location>
</feature>
<dbReference type="CDD" id="cd16574">
    <property type="entry name" value="RING-HC_Topors"/>
    <property type="match status" value="1"/>
</dbReference>
<dbReference type="PANTHER" id="PTHR46077:SF1">
    <property type="entry name" value="TOP1 BINDING ARGININE_SERINE RICH PROTEIN, E3 UBIQUITIN LIGASE"/>
    <property type="match status" value="1"/>
</dbReference>
<dbReference type="Proteomes" id="UP001209878">
    <property type="component" value="Unassembled WGS sequence"/>
</dbReference>
<feature type="compositionally biased region" description="Low complexity" evidence="16">
    <location>
        <begin position="402"/>
        <end position="415"/>
    </location>
</feature>
<evidence type="ECO:0000313" key="18">
    <source>
        <dbReference type="EMBL" id="KAK2183312.1"/>
    </source>
</evidence>
<evidence type="ECO:0000259" key="17">
    <source>
        <dbReference type="PROSITE" id="PS50089"/>
    </source>
</evidence>
<proteinExistence type="predicted"/>
<dbReference type="SUPFAM" id="SSF57850">
    <property type="entry name" value="RING/U-box"/>
    <property type="match status" value="1"/>
</dbReference>
<feature type="region of interest" description="Disordered" evidence="16">
    <location>
        <begin position="1"/>
        <end position="70"/>
    </location>
</feature>
<dbReference type="InterPro" id="IPR013083">
    <property type="entry name" value="Znf_RING/FYVE/PHD"/>
</dbReference>
<feature type="compositionally biased region" description="Polar residues" evidence="16">
    <location>
        <begin position="761"/>
        <end position="771"/>
    </location>
</feature>
<feature type="compositionally biased region" description="Basic and acidic residues" evidence="16">
    <location>
        <begin position="605"/>
        <end position="619"/>
    </location>
</feature>
<evidence type="ECO:0000256" key="4">
    <source>
        <dbReference type="ARBA" id="ARBA00022723"/>
    </source>
</evidence>
<dbReference type="GO" id="GO:0000209">
    <property type="term" value="P:protein polyubiquitination"/>
    <property type="evidence" value="ECO:0007669"/>
    <property type="project" value="TreeGrafter"/>
</dbReference>
<comment type="catalytic activity">
    <reaction evidence="1">
        <text>S-ubiquitinyl-[E2 ubiquitin-conjugating enzyme]-L-cysteine + [acceptor protein]-L-lysine = [E2 ubiquitin-conjugating enzyme]-L-cysteine + N(6)-ubiquitinyl-[acceptor protein]-L-lysine.</text>
        <dbReference type="EC" id="2.3.2.27"/>
    </reaction>
</comment>
<feature type="region of interest" description="Disordered" evidence="16">
    <location>
        <begin position="709"/>
        <end position="798"/>
    </location>
</feature>
<evidence type="ECO:0000256" key="15">
    <source>
        <dbReference type="PROSITE-ProRule" id="PRU00175"/>
    </source>
</evidence>
<feature type="compositionally biased region" description="Basic and acidic residues" evidence="16">
    <location>
        <begin position="772"/>
        <end position="785"/>
    </location>
</feature>
<evidence type="ECO:0000256" key="10">
    <source>
        <dbReference type="ARBA" id="ARBA00071236"/>
    </source>
</evidence>
<feature type="compositionally biased region" description="Basic and acidic residues" evidence="16">
    <location>
        <begin position="709"/>
        <end position="718"/>
    </location>
</feature>
<dbReference type="Gene3D" id="3.30.40.10">
    <property type="entry name" value="Zinc/RING finger domain, C3HC4 (zinc finger)"/>
    <property type="match status" value="1"/>
</dbReference>
<feature type="region of interest" description="Disordered" evidence="16">
    <location>
        <begin position="836"/>
        <end position="864"/>
    </location>
</feature>
<feature type="compositionally biased region" description="Polar residues" evidence="16">
    <location>
        <begin position="994"/>
        <end position="1005"/>
    </location>
</feature>
<evidence type="ECO:0000256" key="9">
    <source>
        <dbReference type="ARBA" id="ARBA00023163"/>
    </source>
</evidence>
<feature type="compositionally biased region" description="Low complexity" evidence="16">
    <location>
        <begin position="477"/>
        <end position="487"/>
    </location>
</feature>
<feature type="region of interest" description="Disordered" evidence="16">
    <location>
        <begin position="460"/>
        <end position="678"/>
    </location>
</feature>
<dbReference type="PROSITE" id="PS00518">
    <property type="entry name" value="ZF_RING_1"/>
    <property type="match status" value="1"/>
</dbReference>
<dbReference type="EC" id="2.3.2.27" evidence="2"/>
<evidence type="ECO:0000256" key="8">
    <source>
        <dbReference type="ARBA" id="ARBA00023015"/>
    </source>
</evidence>
<protein>
    <recommendedName>
        <fullName evidence="10">E3 ubiquitin-protein ligase Topors</fullName>
        <ecNumber evidence="2">2.3.2.27</ecNumber>
    </recommendedName>
    <alternativeName>
        <fullName evidence="11">RING-type E3 ubiquitin transferase Topors</fullName>
    </alternativeName>
    <alternativeName>
        <fullName evidence="13">SUMO1-protein E3 ligase Topors</fullName>
    </alternativeName>
    <alternativeName>
        <fullName evidence="12">Topoisomerase I-binding RING finger protein</fullName>
    </alternativeName>
    <alternativeName>
        <fullName evidence="14">Topoisomerase I-binding arginine/serine-rich protein</fullName>
    </alternativeName>
</protein>
<keyword evidence="8" id="KW-0805">Transcription regulation</keyword>
<evidence type="ECO:0000256" key="2">
    <source>
        <dbReference type="ARBA" id="ARBA00012483"/>
    </source>
</evidence>
<keyword evidence="6" id="KW-0833">Ubl conjugation pathway</keyword>
<evidence type="ECO:0000256" key="1">
    <source>
        <dbReference type="ARBA" id="ARBA00000900"/>
    </source>
</evidence>
<feature type="compositionally biased region" description="Basic and acidic residues" evidence="16">
    <location>
        <begin position="568"/>
        <end position="592"/>
    </location>
</feature>
<feature type="compositionally biased region" description="Polar residues" evidence="16">
    <location>
        <begin position="964"/>
        <end position="975"/>
    </location>
</feature>
<dbReference type="InterPro" id="IPR017907">
    <property type="entry name" value="Znf_RING_CS"/>
</dbReference>